<dbReference type="Gene3D" id="3.60.21.10">
    <property type="match status" value="1"/>
</dbReference>
<dbReference type="OrthoDB" id="9801109at2"/>
<dbReference type="Proteomes" id="UP000198804">
    <property type="component" value="Unassembled WGS sequence"/>
</dbReference>
<keyword evidence="3" id="KW-0408">Iron</keyword>
<evidence type="ECO:0008006" key="9">
    <source>
        <dbReference type="Google" id="ProtNLM"/>
    </source>
</evidence>
<dbReference type="EMBL" id="FOSV01000019">
    <property type="protein sequence ID" value="SFL60727.1"/>
    <property type="molecule type" value="Genomic_DNA"/>
</dbReference>
<dbReference type="CDD" id="cd07382">
    <property type="entry name" value="MPP_DR1281"/>
    <property type="match status" value="1"/>
</dbReference>
<dbReference type="PANTHER" id="PTHR36303">
    <property type="entry name" value="2',3'-CYCLIC-NUCLEOTIDE 2'-PHOSPHODIESTERASE"/>
    <property type="match status" value="1"/>
</dbReference>
<evidence type="ECO:0000256" key="2">
    <source>
        <dbReference type="ARBA" id="ARBA00022801"/>
    </source>
</evidence>
<feature type="binding site" evidence="6">
    <location>
        <position position="8"/>
    </location>
    <ligand>
        <name>Fe cation</name>
        <dbReference type="ChEBI" id="CHEBI:24875"/>
        <label>1</label>
    </ligand>
</feature>
<feature type="binding site" evidence="6">
    <location>
        <position position="39"/>
    </location>
    <ligand>
        <name>Fe cation</name>
        <dbReference type="ChEBI" id="CHEBI:24875"/>
        <label>1</label>
    </ligand>
</feature>
<feature type="binding site" evidence="6">
    <location>
        <position position="40"/>
    </location>
    <ligand>
        <name>Fe cation</name>
        <dbReference type="ChEBI" id="CHEBI:24875"/>
        <label>1</label>
    </ligand>
</feature>
<organism evidence="7 8">
    <name type="scientific">Methylorubrum salsuginis</name>
    <dbReference type="NCBI Taxonomy" id="414703"/>
    <lineage>
        <taxon>Bacteria</taxon>
        <taxon>Pseudomonadati</taxon>
        <taxon>Pseudomonadota</taxon>
        <taxon>Alphaproteobacteria</taxon>
        <taxon>Hyphomicrobiales</taxon>
        <taxon>Methylobacteriaceae</taxon>
        <taxon>Methylorubrum</taxon>
    </lineage>
</organism>
<proteinExistence type="inferred from homology"/>
<comment type="similarity">
    <text evidence="4">Belongs to the YmdB-like family.</text>
</comment>
<dbReference type="InterPro" id="IPR005235">
    <property type="entry name" value="YmdB-like"/>
</dbReference>
<dbReference type="RefSeq" id="WP_091949967.1">
    <property type="nucleotide sequence ID" value="NZ_FOSV01000019.1"/>
</dbReference>
<feature type="binding site" evidence="6">
    <location>
        <position position="39"/>
    </location>
    <ligand>
        <name>Fe cation</name>
        <dbReference type="ChEBI" id="CHEBI:24875"/>
        <label>2</label>
    </ligand>
</feature>
<dbReference type="PANTHER" id="PTHR36303:SF1">
    <property type="entry name" value="2',3'-CYCLIC-NUCLEOTIDE 2'-PHOSPHODIESTERASE"/>
    <property type="match status" value="1"/>
</dbReference>
<reference evidence="8" key="1">
    <citation type="submission" date="2016-10" db="EMBL/GenBank/DDBJ databases">
        <authorList>
            <person name="Varghese N."/>
            <person name="Submissions S."/>
        </authorList>
    </citation>
    <scope>NUCLEOTIDE SEQUENCE [LARGE SCALE GENOMIC DNA]</scope>
    <source>
        <strain evidence="8">CGMCC 1.6474</strain>
    </source>
</reference>
<evidence type="ECO:0000256" key="4">
    <source>
        <dbReference type="ARBA" id="ARBA00061401"/>
    </source>
</evidence>
<protein>
    <recommendedName>
        <fullName evidence="9">Capsule synthesis protein CapA domain-containing protein</fullName>
    </recommendedName>
</protein>
<sequence length="273" mass="29468">MRILFLGDIVGRPGRHAVAERLPRLRERWRLDCVIINGENAAGGFGITESICDEILQAGADAVTLGNHSFDQREALVFIARQPRLIRPANYPPGTPGRGATVIETARGARVLVVNVMGRIYLDPLDDPFAAADRELEACPLGAAADAVIVDMHAEATSEKQAMGHFLDGRASLVVGTHTHAPTADHRVLPHGTAYLSDAGMCGDYDSVLGMQKEEPVRRFLQKTPGSRLEAATGPGTLCGVAVETDDATGLAKRVWAVRLGPHLEESWPREWD</sequence>
<feature type="active site" description="Proton donor" evidence="5">
    <location>
        <position position="68"/>
    </location>
</feature>
<evidence type="ECO:0000313" key="7">
    <source>
        <dbReference type="EMBL" id="SFL60727.1"/>
    </source>
</evidence>
<dbReference type="GO" id="GO:0004113">
    <property type="term" value="F:2',3'-cyclic-nucleotide 3'-phosphodiesterase activity"/>
    <property type="evidence" value="ECO:0007669"/>
    <property type="project" value="TreeGrafter"/>
</dbReference>
<dbReference type="STRING" id="414703.SAMN04488125_1192"/>
<dbReference type="SUPFAM" id="SSF56300">
    <property type="entry name" value="Metallo-dependent phosphatases"/>
    <property type="match status" value="1"/>
</dbReference>
<keyword evidence="2" id="KW-0378">Hydrolase</keyword>
<evidence type="ECO:0000256" key="1">
    <source>
        <dbReference type="ARBA" id="ARBA00022723"/>
    </source>
</evidence>
<evidence type="ECO:0000256" key="6">
    <source>
        <dbReference type="PIRSR" id="PIRSR004789-51"/>
    </source>
</evidence>
<accession>A0A1I4J3B3</accession>
<keyword evidence="1 6" id="KW-0479">Metal-binding</keyword>
<name>A0A1I4J3B3_9HYPH</name>
<feature type="binding site" evidence="6">
    <location>
        <position position="153"/>
    </location>
    <ligand>
        <name>Fe cation</name>
        <dbReference type="ChEBI" id="CHEBI:24875"/>
        <label>2</label>
    </ligand>
</feature>
<feature type="binding site" evidence="6">
    <location>
        <position position="67"/>
    </location>
    <ligand>
        <name>Fe cation</name>
        <dbReference type="ChEBI" id="CHEBI:24875"/>
        <label>2</label>
    </ligand>
</feature>
<evidence type="ECO:0000256" key="5">
    <source>
        <dbReference type="PIRSR" id="PIRSR004789-50"/>
    </source>
</evidence>
<gene>
    <name evidence="7" type="ORF">SAMN04488125_1192</name>
</gene>
<dbReference type="InterPro" id="IPR029052">
    <property type="entry name" value="Metallo-depent_PP-like"/>
</dbReference>
<evidence type="ECO:0000256" key="3">
    <source>
        <dbReference type="ARBA" id="ARBA00023004"/>
    </source>
</evidence>
<keyword evidence="8" id="KW-1185">Reference proteome</keyword>
<feature type="binding site" evidence="6">
    <location>
        <position position="178"/>
    </location>
    <ligand>
        <name>Fe cation</name>
        <dbReference type="ChEBI" id="CHEBI:24875"/>
        <label>2</label>
    </ligand>
</feature>
<dbReference type="AlphaFoldDB" id="A0A1I4J3B3"/>
<dbReference type="PIRSF" id="PIRSF004789">
    <property type="entry name" value="DR1281"/>
    <property type="match status" value="1"/>
</dbReference>
<dbReference type="FunFam" id="3.60.21.10:FF:000016">
    <property type="entry name" value="Putative metallophosphoesterase"/>
    <property type="match status" value="1"/>
</dbReference>
<dbReference type="NCBIfam" id="TIGR00282">
    <property type="entry name" value="TIGR00282 family metallophosphoesterase"/>
    <property type="match status" value="1"/>
</dbReference>
<evidence type="ECO:0000313" key="8">
    <source>
        <dbReference type="Proteomes" id="UP000198804"/>
    </source>
</evidence>
<dbReference type="Pfam" id="PF13277">
    <property type="entry name" value="YmdB"/>
    <property type="match status" value="1"/>
</dbReference>
<dbReference type="GO" id="GO:0046872">
    <property type="term" value="F:metal ion binding"/>
    <property type="evidence" value="ECO:0007669"/>
    <property type="project" value="UniProtKB-KW"/>
</dbReference>
<feature type="binding site" evidence="6">
    <location>
        <position position="180"/>
    </location>
    <ligand>
        <name>Fe cation</name>
        <dbReference type="ChEBI" id="CHEBI:24875"/>
        <label>1</label>
    </ligand>
</feature>